<comment type="caution">
    <text evidence="2">The sequence shown here is derived from an EMBL/GenBank/DDBJ whole genome shotgun (WGS) entry which is preliminary data.</text>
</comment>
<proteinExistence type="predicted"/>
<evidence type="ECO:0000313" key="5">
    <source>
        <dbReference type="Proteomes" id="UP000321947"/>
    </source>
</evidence>
<dbReference type="Proteomes" id="UP000321393">
    <property type="component" value="Unassembled WGS sequence"/>
</dbReference>
<organism evidence="2 4">
    <name type="scientific">Cucumis melo var. makuwa</name>
    <name type="common">Oriental melon</name>
    <dbReference type="NCBI Taxonomy" id="1194695"/>
    <lineage>
        <taxon>Eukaryota</taxon>
        <taxon>Viridiplantae</taxon>
        <taxon>Streptophyta</taxon>
        <taxon>Embryophyta</taxon>
        <taxon>Tracheophyta</taxon>
        <taxon>Spermatophyta</taxon>
        <taxon>Magnoliopsida</taxon>
        <taxon>eudicotyledons</taxon>
        <taxon>Gunneridae</taxon>
        <taxon>Pentapetalae</taxon>
        <taxon>rosids</taxon>
        <taxon>fabids</taxon>
        <taxon>Cucurbitales</taxon>
        <taxon>Cucurbitaceae</taxon>
        <taxon>Benincaseae</taxon>
        <taxon>Cucumis</taxon>
    </lineage>
</organism>
<feature type="compositionally biased region" description="Low complexity" evidence="1">
    <location>
        <begin position="13"/>
        <end position="34"/>
    </location>
</feature>
<feature type="region of interest" description="Disordered" evidence="1">
    <location>
        <begin position="1"/>
        <end position="34"/>
    </location>
</feature>
<protein>
    <submittedName>
        <fullName evidence="2">Uncharacterized protein</fullName>
    </submittedName>
</protein>
<evidence type="ECO:0000313" key="4">
    <source>
        <dbReference type="Proteomes" id="UP000321393"/>
    </source>
</evidence>
<name>A0A5A7T1X1_CUCMM</name>
<accession>A0A5A7T1X1</accession>
<dbReference type="Proteomes" id="UP000321947">
    <property type="component" value="Unassembled WGS sequence"/>
</dbReference>
<feature type="region of interest" description="Disordered" evidence="1">
    <location>
        <begin position="77"/>
        <end position="105"/>
    </location>
</feature>
<reference evidence="4 5" key="1">
    <citation type="submission" date="2019-08" db="EMBL/GenBank/DDBJ databases">
        <title>Draft genome sequences of two oriental melons (Cucumis melo L. var makuwa).</title>
        <authorList>
            <person name="Kwon S.-Y."/>
        </authorList>
    </citation>
    <scope>NUCLEOTIDE SEQUENCE [LARGE SCALE GENOMIC DNA]</scope>
    <source>
        <strain evidence="5">cv. Chang Bougi</strain>
        <strain evidence="4">cv. SW 3</strain>
        <tissue evidence="2">Leaf</tissue>
    </source>
</reference>
<feature type="compositionally biased region" description="Polar residues" evidence="1">
    <location>
        <begin position="91"/>
        <end position="105"/>
    </location>
</feature>
<dbReference type="AlphaFoldDB" id="A0A5A7T1X1"/>
<evidence type="ECO:0000256" key="1">
    <source>
        <dbReference type="SAM" id="MobiDB-lite"/>
    </source>
</evidence>
<gene>
    <name evidence="3" type="ORF">E5676_scaffold85G00520</name>
    <name evidence="2" type="ORF">E6C27_scaffold278G00750</name>
</gene>
<evidence type="ECO:0000313" key="2">
    <source>
        <dbReference type="EMBL" id="KAA0037370.1"/>
    </source>
</evidence>
<dbReference type="EMBL" id="SSTD01018828">
    <property type="protein sequence ID" value="TYJ97539.1"/>
    <property type="molecule type" value="Genomic_DNA"/>
</dbReference>
<sequence>MSSERRGARGRVSSTSSKANQRSSSSNSTPLPMSADQYAMDLGFTKVSLSRSRSFGIWIGSLTESLTSPRPLAKLIRPSDGVVQMRPPTSPSSNRKSSTPPPTTYSHVVTPNNGLCLDLRSKLTFKNWLWSMILS</sequence>
<evidence type="ECO:0000313" key="3">
    <source>
        <dbReference type="EMBL" id="TYJ97539.1"/>
    </source>
</evidence>
<dbReference type="EMBL" id="SSTE01018943">
    <property type="protein sequence ID" value="KAA0037370.1"/>
    <property type="molecule type" value="Genomic_DNA"/>
</dbReference>